<feature type="chain" id="PRO_5028991990" evidence="1">
    <location>
        <begin position="19"/>
        <end position="121"/>
    </location>
</feature>
<name>A0A7E4VN32_PANRE</name>
<accession>A0A7E4VN32</accession>
<protein>
    <submittedName>
        <fullName evidence="3">Cystatin domain-containing protein</fullName>
    </submittedName>
</protein>
<feature type="signal peptide" evidence="1">
    <location>
        <begin position="1"/>
        <end position="18"/>
    </location>
</feature>
<dbReference type="AlphaFoldDB" id="A0A7E4VN32"/>
<dbReference type="Proteomes" id="UP000492821">
    <property type="component" value="Unassembled WGS sequence"/>
</dbReference>
<keyword evidence="1" id="KW-0732">Signal</keyword>
<evidence type="ECO:0000313" key="2">
    <source>
        <dbReference type="Proteomes" id="UP000492821"/>
    </source>
</evidence>
<reference evidence="2" key="1">
    <citation type="journal article" date="2013" name="Genetics">
        <title>The draft genome and transcriptome of Panagrellus redivivus are shaped by the harsh demands of a free-living lifestyle.</title>
        <authorList>
            <person name="Srinivasan J."/>
            <person name="Dillman A.R."/>
            <person name="Macchietto M.G."/>
            <person name="Heikkinen L."/>
            <person name="Lakso M."/>
            <person name="Fracchia K.M."/>
            <person name="Antoshechkin I."/>
            <person name="Mortazavi A."/>
            <person name="Wong G."/>
            <person name="Sternberg P.W."/>
        </authorList>
    </citation>
    <scope>NUCLEOTIDE SEQUENCE [LARGE SCALE GENOMIC DNA]</scope>
    <source>
        <strain evidence="2">MT8872</strain>
    </source>
</reference>
<dbReference type="WBParaSite" id="Pan_g2283.t1">
    <property type="protein sequence ID" value="Pan_g2283.t1"/>
    <property type="gene ID" value="Pan_g2283"/>
</dbReference>
<evidence type="ECO:0000256" key="1">
    <source>
        <dbReference type="SAM" id="SignalP"/>
    </source>
</evidence>
<sequence length="121" mass="13709">MPWSVIRLLGSIAPTTAAMTMMTKTHPPTAAITIHDAFDVALEVARAVDTYQFNYKIIYVGPLDLKLNNHFILLIPLELFKRRNLYRSEAGFLRRNKSDAIRLNLDSCDTEDCTPKVDVIT</sequence>
<keyword evidence="2" id="KW-1185">Reference proteome</keyword>
<reference evidence="3" key="2">
    <citation type="submission" date="2020-10" db="UniProtKB">
        <authorList>
            <consortium name="WormBaseParasite"/>
        </authorList>
    </citation>
    <scope>IDENTIFICATION</scope>
</reference>
<organism evidence="2 3">
    <name type="scientific">Panagrellus redivivus</name>
    <name type="common">Microworm</name>
    <dbReference type="NCBI Taxonomy" id="6233"/>
    <lineage>
        <taxon>Eukaryota</taxon>
        <taxon>Metazoa</taxon>
        <taxon>Ecdysozoa</taxon>
        <taxon>Nematoda</taxon>
        <taxon>Chromadorea</taxon>
        <taxon>Rhabditida</taxon>
        <taxon>Tylenchina</taxon>
        <taxon>Panagrolaimomorpha</taxon>
        <taxon>Panagrolaimoidea</taxon>
        <taxon>Panagrolaimidae</taxon>
        <taxon>Panagrellus</taxon>
    </lineage>
</organism>
<evidence type="ECO:0000313" key="3">
    <source>
        <dbReference type="WBParaSite" id="Pan_g2283.t1"/>
    </source>
</evidence>
<proteinExistence type="predicted"/>